<evidence type="ECO:0000313" key="3">
    <source>
        <dbReference type="EMBL" id="KAA3765186.1"/>
    </source>
</evidence>
<dbReference type="InterPro" id="IPR011493">
    <property type="entry name" value="GLUG"/>
</dbReference>
<dbReference type="Pfam" id="PF07581">
    <property type="entry name" value="Glug"/>
    <property type="match status" value="1"/>
</dbReference>
<dbReference type="InterPro" id="IPR036514">
    <property type="entry name" value="SGNH_hydro_sf"/>
</dbReference>
<evidence type="ECO:0000313" key="4">
    <source>
        <dbReference type="Proteomes" id="UP000422221"/>
    </source>
</evidence>
<feature type="domain" description="GLUG" evidence="1">
    <location>
        <begin position="631"/>
        <end position="655"/>
    </location>
</feature>
<feature type="domain" description="DUF4886" evidence="2">
    <location>
        <begin position="23"/>
        <end position="265"/>
    </location>
</feature>
<sequence>MRKLLFFLFMLVLSLPGQGKDIRILAIGNSFSEDAIEQYLYELALEGGDNLIIGNAYRGGQGLESHWNVVVNNDAAFEYRKVVDGKKTNNTNRTLEACVKDEPWDYITFQQVSQDSGRPETYEPYLGNLLDYVKGIVTNNNVKFGLHQTWAYAKNSTHGGFANYGNNQQTMYQAIVDAVNQAKKNHSEISFIVPSGTAIQNGRTSFIGDNFNRDGYHLDYGMGRYTAACTWLEIITGQSAVGKTYKPSAVNDVVAMVAQQAAHAAVESPDKVTSLENIGYEGDNTVVPVKPVNVNFGSVSESALWNNISSSSKSVFGLKDMDGNDTQIVTILDDEFNGTNGEGVQQTTTVLDMPADVAKSCWWGYAEGNFENKPQQPTGGFIFFHLNKNLVYDFCIFGSRKGATDNRETTYTLTGENTRIGYLNTAGNGTETVTIKGVRPTANGEIRLTVSPGENNNHKNKFYYINALQIVAKEPGSEVLVDEISDVRDLLKMDPDINYVLTADIDLTGVVLDECVLDSYYGTLDGQGHIIYGLTIDKSDSGELGLFRHLRGATIKNLGIERASILGNSNIGALAGQSHGAVIENCYVANSSISGRDHVGALIGQMEGNEGVGSQINNCYAAANVYSREFQAGGLVGTSAAGAGSIRNSYFSGRVEVVNQRIGGILGLQDSDDVLTIENCVNLAAQLQCDQIYRIASTRDDKSVLNNNYALNTLPAPNGNDAQKGIDVTAERVKQEVFYSEDLKWNFDDGSWKWIDGLYPVLAWQKEAETTTSLIYLSQSIPVLSLRKGSSIDLSQYYASGHGGILSYSCANSKVKLDGSIISVTEDVEITDLETVTVSVSVSGFKAAEISISIIPDIIPVATAEDFISRITAATDGSFKLTADLDFANVSFNGIENFSGKLDGDGHIIKNLNIQRAGEGKLGLFLSTIGAEIKNLGIENSVIGTKENKHIGSFIGEMNGGNIDGCYVGNSRIVGKDHVGALVGQLNSGALMSNCYSTAYVQTTGWQAGGLVGSINNATIDKSYFSGVVVGNWNRTGGIVGLKNGGDETGNSVKNSVNLASYILGADSPKRVVGDGGIKVENSYSLLSTRIGKNVVEAVTIISEDVIGQDGADISLQQARTASFYAETLKWDMESTWIIPLDGESYPVLKWQLERESKIQTGLYVGIEVQPAQITERLYLSMDSYVLPQFISTNGLTLSLLSDNTKVVTIEEQTLTPVAIGSSVVAMETVKGIDDRFEITPVTYICKVIPAEGVVEITTADDLLTIDNFPTRDYVLTNDIDLANTTFNGLCSEENPFTGTFDGNGYIIKGWNFNDSNVGTMGLFKRMDGAVIKNLGMTGVAIVGGDNTGALVGIADGGKIERCYVSNSNIEGGDRVSAIAARVSAGVIIENCYAAQCTIKARTHQAGGISAASFDGGATISNCYFDGTITSQFGHVGAILGLIDRDGEITIQNCLNLATSIAGGHRFRIGNWGNRASMAHFINNYSIGTTVSVGGGWESTDDRNGTDLFDDADAKSLEFYKETLGWDFDKIWKIAENEGYPVFRTKDDPVGMVTEKTLENIAVYSISGGIEMIASQAVQINIYAIDGRLVRSVMLNEGRNSITGIAPGLYLVNRTKVIVTD</sequence>
<reference evidence="3 4" key="1">
    <citation type="journal article" date="2019" name="Nat. Med.">
        <title>A library of human gut bacterial isolates paired with longitudinal multiomics data enables mechanistic microbiome research.</title>
        <authorList>
            <person name="Poyet M."/>
            <person name="Groussin M."/>
            <person name="Gibbons S.M."/>
            <person name="Avila-Pacheco J."/>
            <person name="Jiang X."/>
            <person name="Kearney S.M."/>
            <person name="Perrotta A.R."/>
            <person name="Berdy B."/>
            <person name="Zhao S."/>
            <person name="Lieberman T.D."/>
            <person name="Swanson P.K."/>
            <person name="Smith M."/>
            <person name="Roesemann S."/>
            <person name="Alexander J.E."/>
            <person name="Rich S.A."/>
            <person name="Livny J."/>
            <person name="Vlamakis H."/>
            <person name="Clish C."/>
            <person name="Bullock K."/>
            <person name="Deik A."/>
            <person name="Scott J."/>
            <person name="Pierce K.A."/>
            <person name="Xavier R.J."/>
            <person name="Alm E.J."/>
        </authorList>
    </citation>
    <scope>NUCLEOTIDE SEQUENCE [LARGE SCALE GENOMIC DNA]</scope>
    <source>
        <strain evidence="3 4">BIOML-A10</strain>
    </source>
</reference>
<dbReference type="Gene3D" id="3.40.50.1110">
    <property type="entry name" value="SGNH hydrolase"/>
    <property type="match status" value="1"/>
</dbReference>
<comment type="caution">
    <text evidence="3">The sequence shown here is derived from an EMBL/GenBank/DDBJ whole genome shotgun (WGS) entry which is preliminary data.</text>
</comment>
<evidence type="ECO:0000259" key="1">
    <source>
        <dbReference type="Pfam" id="PF07581"/>
    </source>
</evidence>
<gene>
    <name evidence="3" type="ORF">F3F73_11450</name>
</gene>
<dbReference type="InterPro" id="IPR011050">
    <property type="entry name" value="Pectin_lyase_fold/virulence"/>
</dbReference>
<evidence type="ECO:0000259" key="2">
    <source>
        <dbReference type="Pfam" id="PF16227"/>
    </source>
</evidence>
<dbReference type="Proteomes" id="UP000422221">
    <property type="component" value="Unassembled WGS sequence"/>
</dbReference>
<dbReference type="SUPFAM" id="SSF51126">
    <property type="entry name" value="Pectin lyase-like"/>
    <property type="match status" value="2"/>
</dbReference>
<dbReference type="InterPro" id="IPR032616">
    <property type="entry name" value="DUF4886"/>
</dbReference>
<name>A0A7J4XIU1_9BACE</name>
<dbReference type="Pfam" id="PF16227">
    <property type="entry name" value="DUF4886"/>
    <property type="match status" value="1"/>
</dbReference>
<accession>A0A7J4XIU1</accession>
<dbReference type="EMBL" id="VWMK01000010">
    <property type="protein sequence ID" value="KAA3765186.1"/>
    <property type="molecule type" value="Genomic_DNA"/>
</dbReference>
<organism evidence="3 4">
    <name type="scientific">Bacteroides salyersiae</name>
    <dbReference type="NCBI Taxonomy" id="291644"/>
    <lineage>
        <taxon>Bacteria</taxon>
        <taxon>Pseudomonadati</taxon>
        <taxon>Bacteroidota</taxon>
        <taxon>Bacteroidia</taxon>
        <taxon>Bacteroidales</taxon>
        <taxon>Bacteroidaceae</taxon>
        <taxon>Bacteroides</taxon>
    </lineage>
</organism>
<dbReference type="Gene3D" id="2.160.20.110">
    <property type="match status" value="3"/>
</dbReference>
<proteinExistence type="predicted"/>
<protein>
    <submittedName>
        <fullName evidence="3">DUF4886 domain-containing protein</fullName>
    </submittedName>
</protein>
<dbReference type="GO" id="GO:0016788">
    <property type="term" value="F:hydrolase activity, acting on ester bonds"/>
    <property type="evidence" value="ECO:0007669"/>
    <property type="project" value="UniProtKB-ARBA"/>
</dbReference>
<dbReference type="RefSeq" id="WP_130059089.1">
    <property type="nucleotide sequence ID" value="NZ_JBCODD010000014.1"/>
</dbReference>